<proteinExistence type="predicted"/>
<dbReference type="Proteomes" id="UP000192907">
    <property type="component" value="Unassembled WGS sequence"/>
</dbReference>
<evidence type="ECO:0000313" key="2">
    <source>
        <dbReference type="EMBL" id="SME94962.1"/>
    </source>
</evidence>
<organism evidence="2 3">
    <name type="scientific">Pseudobacteriovorax antillogorgiicola</name>
    <dbReference type="NCBI Taxonomy" id="1513793"/>
    <lineage>
        <taxon>Bacteria</taxon>
        <taxon>Pseudomonadati</taxon>
        <taxon>Bdellovibrionota</taxon>
        <taxon>Oligoflexia</taxon>
        <taxon>Oligoflexales</taxon>
        <taxon>Pseudobacteriovoracaceae</taxon>
        <taxon>Pseudobacteriovorax</taxon>
    </lineage>
</organism>
<keyword evidence="1" id="KW-1133">Transmembrane helix</keyword>
<dbReference type="RefSeq" id="WP_132315436.1">
    <property type="nucleotide sequence ID" value="NZ_FWZT01000002.1"/>
</dbReference>
<dbReference type="InterPro" id="IPR005625">
    <property type="entry name" value="PepSY-ass_TM"/>
</dbReference>
<feature type="transmembrane region" description="Helical" evidence="1">
    <location>
        <begin position="20"/>
        <end position="38"/>
    </location>
</feature>
<protein>
    <submittedName>
        <fullName evidence="2">PepSY-associated TM region</fullName>
    </submittedName>
</protein>
<evidence type="ECO:0000313" key="3">
    <source>
        <dbReference type="Proteomes" id="UP000192907"/>
    </source>
</evidence>
<feature type="transmembrane region" description="Helical" evidence="1">
    <location>
        <begin position="140"/>
        <end position="163"/>
    </location>
</feature>
<dbReference type="Pfam" id="PF03929">
    <property type="entry name" value="PepSY_TM"/>
    <property type="match status" value="1"/>
</dbReference>
<keyword evidence="1" id="KW-0472">Membrane</keyword>
<keyword evidence="3" id="KW-1185">Reference proteome</keyword>
<dbReference type="OrthoDB" id="271465at2"/>
<reference evidence="3" key="1">
    <citation type="submission" date="2017-04" db="EMBL/GenBank/DDBJ databases">
        <authorList>
            <person name="Varghese N."/>
            <person name="Submissions S."/>
        </authorList>
    </citation>
    <scope>NUCLEOTIDE SEQUENCE [LARGE SCALE GENOMIC DNA]</scope>
    <source>
        <strain evidence="3">RKEM611</strain>
    </source>
</reference>
<dbReference type="STRING" id="1513793.SAMN06296036_102162"/>
<dbReference type="AlphaFoldDB" id="A0A1Y6BBN3"/>
<evidence type="ECO:0000256" key="1">
    <source>
        <dbReference type="SAM" id="Phobius"/>
    </source>
</evidence>
<gene>
    <name evidence="2" type="ORF">SAMN06296036_102162</name>
</gene>
<sequence>MSPRIRMSRWARRWHYKVAITATLPILTIIISGLLLQIKKEWSWIQPPTQRAQAYVLDISFEDVLSQARSQAEHGRIESWSDVSRLDVRPDRGIIKVRLKDGWELQLDAASGLLLQEAYRRSDIIEAIHDGSFFHDHARLWIFLPAALLLLFLSISGVMMFLVQEYNRRASKQVRKQRLAA</sequence>
<dbReference type="EMBL" id="FWZT01000002">
    <property type="protein sequence ID" value="SME94962.1"/>
    <property type="molecule type" value="Genomic_DNA"/>
</dbReference>
<keyword evidence="1" id="KW-0812">Transmembrane</keyword>
<accession>A0A1Y6BBN3</accession>
<name>A0A1Y6BBN3_9BACT</name>